<proteinExistence type="predicted"/>
<accession>A0A9Q0K763</accession>
<evidence type="ECO:0000313" key="1">
    <source>
        <dbReference type="EMBL" id="KAJ4965133.1"/>
    </source>
</evidence>
<keyword evidence="2" id="KW-1185">Reference proteome</keyword>
<sequence>MGSRQASHIDGSLSGDGGRRIVMNQAFGKVEHEFGRFCDLASVEDGRPQGKKRSLVRRVMPEVVLLKEVDLVEEAEVMAACESGLANLRSQMGVSPSQNNDVFPVRVIDEVKRPVEVPHGLQLDARASIVDEGSCSFLGEGLLQLWWCQHWYSGPTEVYGNQAPYVGYIQDRSTQTSQSQERVFNFVVGLAILPDKVLRKAKAEVYSWQSSGTTVMEMSYCWWRHESCRPSSRRRTLQLGLRVEEVEV</sequence>
<comment type="caution">
    <text evidence="1">The sequence shown here is derived from an EMBL/GenBank/DDBJ whole genome shotgun (WGS) entry which is preliminary data.</text>
</comment>
<protein>
    <submittedName>
        <fullName evidence="1">Uncharacterized protein</fullName>
    </submittedName>
</protein>
<reference evidence="1" key="1">
    <citation type="journal article" date="2023" name="Plant J.">
        <title>The genome of the king protea, Protea cynaroides.</title>
        <authorList>
            <person name="Chang J."/>
            <person name="Duong T.A."/>
            <person name="Schoeman C."/>
            <person name="Ma X."/>
            <person name="Roodt D."/>
            <person name="Barker N."/>
            <person name="Li Z."/>
            <person name="Van de Peer Y."/>
            <person name="Mizrachi E."/>
        </authorList>
    </citation>
    <scope>NUCLEOTIDE SEQUENCE</scope>
    <source>
        <tissue evidence="1">Young leaves</tissue>
    </source>
</reference>
<evidence type="ECO:0000313" key="2">
    <source>
        <dbReference type="Proteomes" id="UP001141806"/>
    </source>
</evidence>
<dbReference type="AlphaFoldDB" id="A0A9Q0K763"/>
<name>A0A9Q0K763_9MAGN</name>
<dbReference type="Proteomes" id="UP001141806">
    <property type="component" value="Unassembled WGS sequence"/>
</dbReference>
<gene>
    <name evidence="1" type="ORF">NE237_016982</name>
</gene>
<dbReference type="EMBL" id="JAMYWD010000007">
    <property type="protein sequence ID" value="KAJ4965133.1"/>
    <property type="molecule type" value="Genomic_DNA"/>
</dbReference>
<organism evidence="1 2">
    <name type="scientific">Protea cynaroides</name>
    <dbReference type="NCBI Taxonomy" id="273540"/>
    <lineage>
        <taxon>Eukaryota</taxon>
        <taxon>Viridiplantae</taxon>
        <taxon>Streptophyta</taxon>
        <taxon>Embryophyta</taxon>
        <taxon>Tracheophyta</taxon>
        <taxon>Spermatophyta</taxon>
        <taxon>Magnoliopsida</taxon>
        <taxon>Proteales</taxon>
        <taxon>Proteaceae</taxon>
        <taxon>Protea</taxon>
    </lineage>
</organism>